<evidence type="ECO:0000313" key="3">
    <source>
        <dbReference type="Proteomes" id="UP000193100"/>
    </source>
</evidence>
<keyword evidence="2" id="KW-0614">Plasmid</keyword>
<feature type="transmembrane region" description="Helical" evidence="1">
    <location>
        <begin position="75"/>
        <end position="96"/>
    </location>
</feature>
<sequence>MGGNTVVNALEAFAGTFVGIFANLAGEFAIINQYVIYFIQVMGMAISVSGVMQLIKMRKPEYAQKYTPESASKRLIVGPITVLINELMLDVSQSMFGDDYGNSAMPQAMTYSAEIDQGGDPMAGMILALLSFFVLVGWIAAGRAMMAFARSSDAGQDGYALTKAGFSRLLAAIILCSFQFVMDDLLESATGTAGAFSSQLNL</sequence>
<feature type="transmembrane region" description="Helical" evidence="1">
    <location>
        <begin position="12"/>
        <end position="31"/>
    </location>
</feature>
<geneLocation type="plasmid" evidence="3">
    <name>psmr5</name>
</geneLocation>
<proteinExistence type="predicted"/>
<gene>
    <name evidence="2" type="ORF">MARSALSMR5_04294</name>
</gene>
<dbReference type="EMBL" id="CP020932">
    <property type="protein sequence ID" value="ARM86311.1"/>
    <property type="molecule type" value="Genomic_DNA"/>
</dbReference>
<dbReference type="RefSeq" id="WP_085682261.1">
    <property type="nucleotide sequence ID" value="NZ_CP020932.1"/>
</dbReference>
<organism evidence="2 3">
    <name type="scientific">Marinobacter salarius</name>
    <dbReference type="NCBI Taxonomy" id="1420917"/>
    <lineage>
        <taxon>Bacteria</taxon>
        <taxon>Pseudomonadati</taxon>
        <taxon>Pseudomonadota</taxon>
        <taxon>Gammaproteobacteria</taxon>
        <taxon>Pseudomonadales</taxon>
        <taxon>Marinobacteraceae</taxon>
        <taxon>Marinobacter</taxon>
    </lineage>
</organism>
<dbReference type="AlphaFoldDB" id="A0A1W6KFY3"/>
<dbReference type="Proteomes" id="UP000193100">
    <property type="component" value="Plasmid pSMR5"/>
</dbReference>
<name>A0A1W6KFY3_9GAMM</name>
<evidence type="ECO:0000256" key="1">
    <source>
        <dbReference type="SAM" id="Phobius"/>
    </source>
</evidence>
<accession>A0A1W6KFY3</accession>
<keyword evidence="1" id="KW-1133">Transmembrane helix</keyword>
<keyword evidence="1" id="KW-0472">Membrane</keyword>
<feature type="transmembrane region" description="Helical" evidence="1">
    <location>
        <begin position="122"/>
        <end position="141"/>
    </location>
</feature>
<reference evidence="2 3" key="1">
    <citation type="submission" date="2017-04" db="EMBL/GenBank/DDBJ databases">
        <title>Genome Sequence of Marinobacter salarius strain SMR5 Isolated from a culture of the Diatom Skeletonema marinoi.</title>
        <authorList>
            <person name="Topel M."/>
            <person name="Pinder M.I.M."/>
            <person name="Johansson O.N."/>
            <person name="Kourtchenko O."/>
            <person name="Godhe A."/>
            <person name="Clarke A.K."/>
        </authorList>
    </citation>
    <scope>NUCLEOTIDE SEQUENCE [LARGE SCALE GENOMIC DNA]</scope>
    <source>
        <strain evidence="2 3">SMR5</strain>
        <plasmid evidence="3">Plasmid psmr5</plasmid>
    </source>
</reference>
<dbReference type="GeneID" id="77258186"/>
<feature type="transmembrane region" description="Helical" evidence="1">
    <location>
        <begin position="37"/>
        <end position="55"/>
    </location>
</feature>
<keyword evidence="1" id="KW-0812">Transmembrane</keyword>
<protein>
    <submittedName>
        <fullName evidence="2">Uncharacterized protein</fullName>
    </submittedName>
</protein>
<evidence type="ECO:0000313" key="2">
    <source>
        <dbReference type="EMBL" id="ARM86311.1"/>
    </source>
</evidence>